<dbReference type="InterPro" id="IPR013767">
    <property type="entry name" value="PAS_fold"/>
</dbReference>
<proteinExistence type="predicted"/>
<dbReference type="Gene3D" id="1.10.287.130">
    <property type="match status" value="1"/>
</dbReference>
<dbReference type="CDD" id="cd00082">
    <property type="entry name" value="HisKA"/>
    <property type="match status" value="1"/>
</dbReference>
<evidence type="ECO:0000313" key="13">
    <source>
        <dbReference type="EMBL" id="MBE8717197.1"/>
    </source>
</evidence>
<dbReference type="GO" id="GO:0000155">
    <property type="term" value="F:phosphorelay sensor kinase activity"/>
    <property type="evidence" value="ECO:0007669"/>
    <property type="project" value="InterPro"/>
</dbReference>
<evidence type="ECO:0000256" key="7">
    <source>
        <dbReference type="ARBA" id="ARBA00022840"/>
    </source>
</evidence>
<dbReference type="InterPro" id="IPR035965">
    <property type="entry name" value="PAS-like_dom_sf"/>
</dbReference>
<dbReference type="InterPro" id="IPR005467">
    <property type="entry name" value="His_kinase_dom"/>
</dbReference>
<protein>
    <recommendedName>
        <fullName evidence="2">histidine kinase</fullName>
        <ecNumber evidence="2">2.7.13.3</ecNumber>
    </recommendedName>
</protein>
<keyword evidence="10" id="KW-0812">Transmembrane</keyword>
<dbReference type="SMART" id="SM00388">
    <property type="entry name" value="HisKA"/>
    <property type="match status" value="1"/>
</dbReference>
<evidence type="ECO:0000256" key="1">
    <source>
        <dbReference type="ARBA" id="ARBA00000085"/>
    </source>
</evidence>
<evidence type="ECO:0000256" key="10">
    <source>
        <dbReference type="SAM" id="Phobius"/>
    </source>
</evidence>
<dbReference type="Gene3D" id="3.30.565.10">
    <property type="entry name" value="Histidine kinase-like ATPase, C-terminal domain"/>
    <property type="match status" value="1"/>
</dbReference>
<dbReference type="EMBL" id="PRDL01000001">
    <property type="protein sequence ID" value="MBE8717197.1"/>
    <property type="molecule type" value="Genomic_DNA"/>
</dbReference>
<keyword evidence="14" id="KW-1185">Reference proteome</keyword>
<keyword evidence="9" id="KW-0175">Coiled coil</keyword>
<dbReference type="SUPFAM" id="SSF55874">
    <property type="entry name" value="ATPase domain of HSP90 chaperone/DNA topoisomerase II/histidine kinase"/>
    <property type="match status" value="1"/>
</dbReference>
<sequence length="545" mass="60820">MIKSTVFCTSRRTFERIRNASYNAHLFEYFHFSELPVLLALFTSARHSPGHPARALMRRFISMKALLAVLVLCSHPALADTATEDDAPTRYVLWIIISLLLALQSLLIMGLQRSRVNNNRTREALRESHKELEQRIQERTASLESSNHRLAEEIANHEKTVDLLRNTKAYLYSILNAMPSVIIGVENTGKVTHWNREAELNTGVTARQAMGQSICQLYPESLITPLLIQQTLASGRLWRKENVREGFGSEARYTDMTIYPLPVAEGTGAVIRLDDVTAKVKIEHMIIQNEKMLSLGELAAGIAHEINNPLGTILQNLQNVTRRLRPGFERNRQLADTLGLDLEVLQTYLEKRGIKQFLDDIKQAGERSAHIVKNMLEFSHASQRVAGLIDLNNVIDHSIELGISSSSSKKQALTVIKEIAPDLPKVFGSSAELQQVLLNLISNARHAMTEAAASMPEAPKLVVRAYPDEHEVIIEVEDNGPGMSDEIKKHIFEPFYTTKDVGKGTGLGLSVSWFIISEHHKGKISVESSPGKGALFSISLPIPRE</sequence>
<dbReference type="GO" id="GO:0006355">
    <property type="term" value="P:regulation of DNA-templated transcription"/>
    <property type="evidence" value="ECO:0007669"/>
    <property type="project" value="InterPro"/>
</dbReference>
<keyword evidence="5" id="KW-0547">Nucleotide-binding</keyword>
<keyword evidence="6" id="KW-0418">Kinase</keyword>
<accession>A0A928V5V6</accession>
<keyword evidence="8" id="KW-0902">Two-component regulatory system</keyword>
<feature type="transmembrane region" description="Helical" evidence="10">
    <location>
        <begin position="91"/>
        <end position="111"/>
    </location>
</feature>
<dbReference type="InterPro" id="IPR000014">
    <property type="entry name" value="PAS"/>
</dbReference>
<comment type="catalytic activity">
    <reaction evidence="1">
        <text>ATP + protein L-histidine = ADP + protein N-phospho-L-histidine.</text>
        <dbReference type="EC" id="2.7.13.3"/>
    </reaction>
</comment>
<dbReference type="InterPro" id="IPR004358">
    <property type="entry name" value="Sig_transdc_His_kin-like_C"/>
</dbReference>
<dbReference type="PANTHER" id="PTHR43065:SF42">
    <property type="entry name" value="TWO-COMPONENT SENSOR PPRA"/>
    <property type="match status" value="1"/>
</dbReference>
<dbReference type="AlphaFoldDB" id="A0A928V5V6"/>
<evidence type="ECO:0000256" key="3">
    <source>
        <dbReference type="ARBA" id="ARBA00022553"/>
    </source>
</evidence>
<dbReference type="PROSITE" id="PS50112">
    <property type="entry name" value="PAS"/>
    <property type="match status" value="1"/>
</dbReference>
<evidence type="ECO:0000256" key="5">
    <source>
        <dbReference type="ARBA" id="ARBA00022741"/>
    </source>
</evidence>
<dbReference type="NCBIfam" id="TIGR00229">
    <property type="entry name" value="sensory_box"/>
    <property type="match status" value="1"/>
</dbReference>
<evidence type="ECO:0000259" key="12">
    <source>
        <dbReference type="PROSITE" id="PS50112"/>
    </source>
</evidence>
<evidence type="ECO:0000256" key="4">
    <source>
        <dbReference type="ARBA" id="ARBA00022679"/>
    </source>
</evidence>
<feature type="transmembrane region" description="Helical" evidence="10">
    <location>
        <begin position="61"/>
        <end position="79"/>
    </location>
</feature>
<dbReference type="Pfam" id="PF00989">
    <property type="entry name" value="PAS"/>
    <property type="match status" value="1"/>
</dbReference>
<evidence type="ECO:0000256" key="2">
    <source>
        <dbReference type="ARBA" id="ARBA00012438"/>
    </source>
</evidence>
<evidence type="ECO:0000256" key="9">
    <source>
        <dbReference type="SAM" id="Coils"/>
    </source>
</evidence>
<evidence type="ECO:0000313" key="14">
    <source>
        <dbReference type="Proteomes" id="UP000652567"/>
    </source>
</evidence>
<dbReference type="InterPro" id="IPR003594">
    <property type="entry name" value="HATPase_dom"/>
</dbReference>
<dbReference type="PANTHER" id="PTHR43065">
    <property type="entry name" value="SENSOR HISTIDINE KINASE"/>
    <property type="match status" value="1"/>
</dbReference>
<dbReference type="Gene3D" id="3.30.450.20">
    <property type="entry name" value="PAS domain"/>
    <property type="match status" value="1"/>
</dbReference>
<dbReference type="EC" id="2.7.13.3" evidence="2"/>
<keyword evidence="10" id="KW-1133">Transmembrane helix</keyword>
<dbReference type="InterPro" id="IPR036890">
    <property type="entry name" value="HATPase_C_sf"/>
</dbReference>
<feature type="domain" description="Histidine kinase" evidence="11">
    <location>
        <begin position="301"/>
        <end position="544"/>
    </location>
</feature>
<keyword evidence="3" id="KW-0597">Phosphoprotein</keyword>
<dbReference type="SUPFAM" id="SSF55785">
    <property type="entry name" value="PYP-like sensor domain (PAS domain)"/>
    <property type="match status" value="1"/>
</dbReference>
<evidence type="ECO:0000256" key="8">
    <source>
        <dbReference type="ARBA" id="ARBA00023012"/>
    </source>
</evidence>
<dbReference type="InterPro" id="IPR036097">
    <property type="entry name" value="HisK_dim/P_sf"/>
</dbReference>
<evidence type="ECO:0000259" key="11">
    <source>
        <dbReference type="PROSITE" id="PS50109"/>
    </source>
</evidence>
<gene>
    <name evidence="13" type="ORF">C4F51_08355</name>
</gene>
<dbReference type="GO" id="GO:0005524">
    <property type="term" value="F:ATP binding"/>
    <property type="evidence" value="ECO:0007669"/>
    <property type="project" value="UniProtKB-KW"/>
</dbReference>
<dbReference type="SMART" id="SM00387">
    <property type="entry name" value="HATPase_c"/>
    <property type="match status" value="1"/>
</dbReference>
<dbReference type="SUPFAM" id="SSF47384">
    <property type="entry name" value="Homodimeric domain of signal transducing histidine kinase"/>
    <property type="match status" value="1"/>
</dbReference>
<keyword evidence="4" id="KW-0808">Transferase</keyword>
<comment type="caution">
    <text evidence="13">The sequence shown here is derived from an EMBL/GenBank/DDBJ whole genome shotgun (WGS) entry which is preliminary data.</text>
</comment>
<dbReference type="PRINTS" id="PR00344">
    <property type="entry name" value="BCTRLSENSOR"/>
</dbReference>
<dbReference type="InterPro" id="IPR003661">
    <property type="entry name" value="HisK_dim/P_dom"/>
</dbReference>
<keyword evidence="10" id="KW-0472">Membrane</keyword>
<dbReference type="Proteomes" id="UP000652567">
    <property type="component" value="Unassembled WGS sequence"/>
</dbReference>
<dbReference type="SMART" id="SM00091">
    <property type="entry name" value="PAS"/>
    <property type="match status" value="1"/>
</dbReference>
<feature type="domain" description="PAS" evidence="12">
    <location>
        <begin position="167"/>
        <end position="221"/>
    </location>
</feature>
<name>A0A928V5V6_9GAMM</name>
<dbReference type="Pfam" id="PF02518">
    <property type="entry name" value="HATPase_c"/>
    <property type="match status" value="1"/>
</dbReference>
<dbReference type="PROSITE" id="PS50109">
    <property type="entry name" value="HIS_KIN"/>
    <property type="match status" value="1"/>
</dbReference>
<evidence type="ECO:0000256" key="6">
    <source>
        <dbReference type="ARBA" id="ARBA00022777"/>
    </source>
</evidence>
<reference evidence="13" key="1">
    <citation type="submission" date="2018-07" db="EMBL/GenBank/DDBJ databases">
        <title>Genome assembly of strain Ka43.</title>
        <authorList>
            <person name="Kukolya J."/>
            <person name="Nagy I."/>
            <person name="Horvath B."/>
            <person name="Toth A."/>
        </authorList>
    </citation>
    <scope>NUCLEOTIDE SEQUENCE</scope>
    <source>
        <strain evidence="13">KB43</strain>
    </source>
</reference>
<feature type="coiled-coil region" evidence="9">
    <location>
        <begin position="115"/>
        <end position="167"/>
    </location>
</feature>
<organism evidence="13 14">
    <name type="scientific">Cellvibrio polysaccharolyticus</name>
    <dbReference type="NCBI Taxonomy" id="2082724"/>
    <lineage>
        <taxon>Bacteria</taxon>
        <taxon>Pseudomonadati</taxon>
        <taxon>Pseudomonadota</taxon>
        <taxon>Gammaproteobacteria</taxon>
        <taxon>Cellvibrionales</taxon>
        <taxon>Cellvibrionaceae</taxon>
        <taxon>Cellvibrio</taxon>
    </lineage>
</organism>
<keyword evidence="7" id="KW-0067">ATP-binding</keyword>